<proteinExistence type="inferred from homology"/>
<keyword evidence="4" id="KW-1185">Reference proteome</keyword>
<dbReference type="SUPFAM" id="SSF63829">
    <property type="entry name" value="Calcium-dependent phosphotriesterase"/>
    <property type="match status" value="1"/>
</dbReference>
<evidence type="ECO:0000313" key="3">
    <source>
        <dbReference type="EMBL" id="MFD0987438.1"/>
    </source>
</evidence>
<feature type="domain" description="SMP-30/Gluconolactonase/LRE-like region" evidence="2">
    <location>
        <begin position="30"/>
        <end position="281"/>
    </location>
</feature>
<dbReference type="PRINTS" id="PR01790">
    <property type="entry name" value="SMP30FAMILY"/>
</dbReference>
<dbReference type="EMBL" id="JBHTJO010000001">
    <property type="protein sequence ID" value="MFD0987438.1"/>
    <property type="molecule type" value="Genomic_DNA"/>
</dbReference>
<dbReference type="PANTHER" id="PTHR10907:SF47">
    <property type="entry name" value="REGUCALCIN"/>
    <property type="match status" value="1"/>
</dbReference>
<organism evidence="3 4">
    <name type="scientific">Methyloligella solikamskensis</name>
    <dbReference type="NCBI Taxonomy" id="1177756"/>
    <lineage>
        <taxon>Bacteria</taxon>
        <taxon>Pseudomonadati</taxon>
        <taxon>Pseudomonadota</taxon>
        <taxon>Alphaproteobacteria</taxon>
        <taxon>Hyphomicrobiales</taxon>
        <taxon>Hyphomicrobiaceae</taxon>
        <taxon>Methyloligella</taxon>
    </lineage>
</organism>
<sequence length="301" mass="32072">MSKPINAEQGGEIPERPSRWRVACETRAVLGESPLYDPRDGKIWWVDIKGCRLWAYEPGTGSSAGWELQTRVACIVVPDTTWPEDRQGAGSFLCACDSGFAWLTVAGDAVSLDVITDPEPGLPGNRFNDGKLGPDGRFFAGTMDDAEEEATGTLYALSPDGSIAVIDRDYMVPNGPAFSPDGRAMFVNDSAKGRTYRFALGANGEIGERSLFRQFGDGEAAPDGMTTDAHGNLLVGLWGGWGIAILSPEGALQGKIPLPTAQITSCAFNGENGSRLYATSAAIGLEPEDRYAGNLFAIDLL</sequence>
<dbReference type="InterPro" id="IPR005511">
    <property type="entry name" value="SMP-30"/>
</dbReference>
<dbReference type="Gene3D" id="2.120.10.30">
    <property type="entry name" value="TolB, C-terminal domain"/>
    <property type="match status" value="1"/>
</dbReference>
<dbReference type="PANTHER" id="PTHR10907">
    <property type="entry name" value="REGUCALCIN"/>
    <property type="match status" value="1"/>
</dbReference>
<comment type="similarity">
    <text evidence="1">Belongs to the SMP-30/CGR1 family.</text>
</comment>
<dbReference type="InterPro" id="IPR013658">
    <property type="entry name" value="SGL"/>
</dbReference>
<reference evidence="4" key="1">
    <citation type="journal article" date="2019" name="Int. J. Syst. Evol. Microbiol.">
        <title>The Global Catalogue of Microorganisms (GCM) 10K type strain sequencing project: providing services to taxonomists for standard genome sequencing and annotation.</title>
        <authorList>
            <consortium name="The Broad Institute Genomics Platform"/>
            <consortium name="The Broad Institute Genome Sequencing Center for Infectious Disease"/>
            <person name="Wu L."/>
            <person name="Ma J."/>
        </authorList>
    </citation>
    <scope>NUCLEOTIDE SEQUENCE [LARGE SCALE GENOMIC DNA]</scope>
    <source>
        <strain evidence="4">CCUG 61697</strain>
    </source>
</reference>
<evidence type="ECO:0000256" key="1">
    <source>
        <dbReference type="ARBA" id="ARBA00008853"/>
    </source>
</evidence>
<evidence type="ECO:0000313" key="4">
    <source>
        <dbReference type="Proteomes" id="UP001597102"/>
    </source>
</evidence>
<accession>A0ABW3JCB3</accession>
<comment type="caution">
    <text evidence="3">The sequence shown here is derived from an EMBL/GenBank/DDBJ whole genome shotgun (WGS) entry which is preliminary data.</text>
</comment>
<protein>
    <submittedName>
        <fullName evidence="3">SMP-30/gluconolactonase/LRE family protein</fullName>
    </submittedName>
</protein>
<evidence type="ECO:0000259" key="2">
    <source>
        <dbReference type="Pfam" id="PF08450"/>
    </source>
</evidence>
<gene>
    <name evidence="3" type="ORF">ACFQ2F_10060</name>
</gene>
<dbReference type="Pfam" id="PF08450">
    <property type="entry name" value="SGL"/>
    <property type="match status" value="1"/>
</dbReference>
<dbReference type="Proteomes" id="UP001597102">
    <property type="component" value="Unassembled WGS sequence"/>
</dbReference>
<name>A0ABW3JCB3_9HYPH</name>
<dbReference type="InterPro" id="IPR011042">
    <property type="entry name" value="6-blade_b-propeller_TolB-like"/>
</dbReference>
<dbReference type="RefSeq" id="WP_379089418.1">
    <property type="nucleotide sequence ID" value="NZ_JBHTJO010000001.1"/>
</dbReference>